<dbReference type="Proteomes" id="UP001283361">
    <property type="component" value="Unassembled WGS sequence"/>
</dbReference>
<sequence length="135" mass="15793">MHCASNVCPHQVTLKSRPNGHVSCIFWSRQDRSCRNNVGVDCLLKLWPRSLFVWVTGREKTNFSLRCLKDLKFAKAILRMARDNYNNNHMEQGGTKMRDREQNRAHIVRRPIEITHVKTVASPKGFEENMELRMV</sequence>
<gene>
    <name evidence="1" type="ORF">RRG08_018041</name>
</gene>
<comment type="caution">
    <text evidence="1">The sequence shown here is derived from an EMBL/GenBank/DDBJ whole genome shotgun (WGS) entry which is preliminary data.</text>
</comment>
<name>A0AAE0ZDF2_9GAST</name>
<evidence type="ECO:0000313" key="1">
    <source>
        <dbReference type="EMBL" id="KAK3767170.1"/>
    </source>
</evidence>
<organism evidence="1 2">
    <name type="scientific">Elysia crispata</name>
    <name type="common">lettuce slug</name>
    <dbReference type="NCBI Taxonomy" id="231223"/>
    <lineage>
        <taxon>Eukaryota</taxon>
        <taxon>Metazoa</taxon>
        <taxon>Spiralia</taxon>
        <taxon>Lophotrochozoa</taxon>
        <taxon>Mollusca</taxon>
        <taxon>Gastropoda</taxon>
        <taxon>Heterobranchia</taxon>
        <taxon>Euthyneura</taxon>
        <taxon>Panpulmonata</taxon>
        <taxon>Sacoglossa</taxon>
        <taxon>Placobranchoidea</taxon>
        <taxon>Plakobranchidae</taxon>
        <taxon>Elysia</taxon>
    </lineage>
</organism>
<proteinExistence type="predicted"/>
<reference evidence="1" key="1">
    <citation type="journal article" date="2023" name="G3 (Bethesda)">
        <title>A reference genome for the long-term kleptoplast-retaining sea slug Elysia crispata morphotype clarki.</title>
        <authorList>
            <person name="Eastman K.E."/>
            <person name="Pendleton A.L."/>
            <person name="Shaikh M.A."/>
            <person name="Suttiyut T."/>
            <person name="Ogas R."/>
            <person name="Tomko P."/>
            <person name="Gavelis G."/>
            <person name="Widhalm J.R."/>
            <person name="Wisecaver J.H."/>
        </authorList>
    </citation>
    <scope>NUCLEOTIDE SEQUENCE</scope>
    <source>
        <strain evidence="1">ECLA1</strain>
    </source>
</reference>
<accession>A0AAE0ZDF2</accession>
<dbReference type="AlphaFoldDB" id="A0AAE0ZDF2"/>
<dbReference type="EMBL" id="JAWDGP010004170">
    <property type="protein sequence ID" value="KAK3767170.1"/>
    <property type="molecule type" value="Genomic_DNA"/>
</dbReference>
<evidence type="ECO:0000313" key="2">
    <source>
        <dbReference type="Proteomes" id="UP001283361"/>
    </source>
</evidence>
<keyword evidence="2" id="KW-1185">Reference proteome</keyword>
<protein>
    <submittedName>
        <fullName evidence="1">Uncharacterized protein</fullName>
    </submittedName>
</protein>